<protein>
    <submittedName>
        <fullName evidence="1">Uncharacterized protein</fullName>
    </submittedName>
</protein>
<dbReference type="AlphaFoldDB" id="A0A8J5ET84"/>
<reference evidence="1 2" key="1">
    <citation type="submission" date="2020-08" db="EMBL/GenBank/DDBJ databases">
        <title>Plant Genome Project.</title>
        <authorList>
            <person name="Zhang R.-G."/>
        </authorList>
    </citation>
    <scope>NUCLEOTIDE SEQUENCE [LARGE SCALE GENOMIC DNA]</scope>
    <source>
        <tissue evidence="1">Rhizome</tissue>
    </source>
</reference>
<dbReference type="EMBL" id="JACMSC010000023">
    <property type="protein sequence ID" value="KAG6467772.1"/>
    <property type="molecule type" value="Genomic_DNA"/>
</dbReference>
<sequence>MAARISKATLSSIVTGPTNIDAVKEVAGMIKVAFPSLQPLSLPWISRVPLHKGFSWVGMESSLRASCGFQGRPLDRQYRTRKANEDLGFYEEFVGPIFDELAISMDILFDQDGWLVPLRELVWTSRNWYEGVLHPLSYDANDELLTRDLSRFERFEHQLFKPYLEKFGHLPLRKENVELCLELERDGCSL</sequence>
<organism evidence="1 2">
    <name type="scientific">Zingiber officinale</name>
    <name type="common">Ginger</name>
    <name type="synonym">Amomum zingiber</name>
    <dbReference type="NCBI Taxonomy" id="94328"/>
    <lineage>
        <taxon>Eukaryota</taxon>
        <taxon>Viridiplantae</taxon>
        <taxon>Streptophyta</taxon>
        <taxon>Embryophyta</taxon>
        <taxon>Tracheophyta</taxon>
        <taxon>Spermatophyta</taxon>
        <taxon>Magnoliopsida</taxon>
        <taxon>Liliopsida</taxon>
        <taxon>Zingiberales</taxon>
        <taxon>Zingiberaceae</taxon>
        <taxon>Zingiber</taxon>
    </lineage>
</organism>
<evidence type="ECO:0000313" key="2">
    <source>
        <dbReference type="Proteomes" id="UP000734854"/>
    </source>
</evidence>
<comment type="caution">
    <text evidence="1">The sequence shown here is derived from an EMBL/GenBank/DDBJ whole genome shotgun (WGS) entry which is preliminary data.</text>
</comment>
<name>A0A8J5ET84_ZINOF</name>
<accession>A0A8J5ET84</accession>
<geneLocation type="mitochondrion" evidence="1"/>
<keyword evidence="2" id="KW-1185">Reference proteome</keyword>
<dbReference type="Proteomes" id="UP000734854">
    <property type="component" value="Unassembled WGS sequence"/>
</dbReference>
<evidence type="ECO:0000313" key="1">
    <source>
        <dbReference type="EMBL" id="KAG6467772.1"/>
    </source>
</evidence>
<proteinExistence type="predicted"/>
<keyword evidence="1" id="KW-0496">Mitochondrion</keyword>
<gene>
    <name evidence="1" type="ORF">ZIOFF_074277</name>
</gene>